<organism evidence="1 2">
    <name type="scientific">Thermococcus chitonophagus</name>
    <dbReference type="NCBI Taxonomy" id="54262"/>
    <lineage>
        <taxon>Archaea</taxon>
        <taxon>Methanobacteriati</taxon>
        <taxon>Methanobacteriota</taxon>
        <taxon>Thermococci</taxon>
        <taxon>Thermococcales</taxon>
        <taxon>Thermococcaceae</taxon>
        <taxon>Thermococcus</taxon>
    </lineage>
</organism>
<accession>A0A2Z2N6V6</accession>
<dbReference type="Proteomes" id="UP000250189">
    <property type="component" value="Chromosome"/>
</dbReference>
<dbReference type="EMBL" id="CP015193">
    <property type="protein sequence ID" value="ASJ16070.1"/>
    <property type="molecule type" value="Genomic_DNA"/>
</dbReference>
<sequence>MRFILSRYGGNVITKEELVKVCTKFNADPEYVVHYLLSYGYAVRILRGLYYVKTVEEFKLKRALKPLKIIGLGLDRLGLKWYYGLFTAFRLNPLTLLTKIFR</sequence>
<gene>
    <name evidence="1" type="ORF">A3L04_02735</name>
</gene>
<evidence type="ECO:0008006" key="3">
    <source>
        <dbReference type="Google" id="ProtNLM"/>
    </source>
</evidence>
<evidence type="ECO:0000313" key="2">
    <source>
        <dbReference type="Proteomes" id="UP000250189"/>
    </source>
</evidence>
<dbReference type="RefSeq" id="WP_068576509.1">
    <property type="nucleotide sequence ID" value="NZ_CP015193.1"/>
</dbReference>
<dbReference type="AlphaFoldDB" id="A0A2Z2N6V6"/>
<name>A0A2Z2N6V6_9EURY</name>
<reference evidence="1 2" key="1">
    <citation type="submission" date="2016-04" db="EMBL/GenBank/DDBJ databases">
        <title>Complete genome sequence of Thermococcus chitonophagus type strain GC74.</title>
        <authorList>
            <person name="Oger P.M."/>
        </authorList>
    </citation>
    <scope>NUCLEOTIDE SEQUENCE [LARGE SCALE GENOMIC DNA]</scope>
    <source>
        <strain evidence="1 2">GC74</strain>
    </source>
</reference>
<evidence type="ECO:0000313" key="1">
    <source>
        <dbReference type="EMBL" id="ASJ16070.1"/>
    </source>
</evidence>
<keyword evidence="2" id="KW-1185">Reference proteome</keyword>
<proteinExistence type="predicted"/>
<dbReference type="GeneID" id="33321454"/>
<dbReference type="OrthoDB" id="92588at2157"/>
<protein>
    <recommendedName>
        <fullName evidence="3">AbiEi antitoxin C-terminal domain-containing protein</fullName>
    </recommendedName>
</protein>